<evidence type="ECO:0000256" key="1">
    <source>
        <dbReference type="SAM" id="Coils"/>
    </source>
</evidence>
<dbReference type="AlphaFoldDB" id="A0A7Y5EIE4"/>
<dbReference type="RefSeq" id="WP_173501677.1">
    <property type="nucleotide sequence ID" value="NZ_JABSOD010000012.1"/>
</dbReference>
<comment type="caution">
    <text evidence="2">The sequence shown here is derived from an EMBL/GenBank/DDBJ whole genome shotgun (WGS) entry which is preliminary data.</text>
</comment>
<accession>A0A7Y5EIE4</accession>
<keyword evidence="1" id="KW-0175">Coiled coil</keyword>
<feature type="coiled-coil region" evidence="1">
    <location>
        <begin position="240"/>
        <end position="306"/>
    </location>
</feature>
<dbReference type="Proteomes" id="UP000523161">
    <property type="component" value="Unassembled WGS sequence"/>
</dbReference>
<name>A0A7Y5EIE4_9GAMM</name>
<reference evidence="2 3" key="1">
    <citation type="submission" date="2020-06" db="EMBL/GenBank/DDBJ databases">
        <title>Rheinheimera sp. nov., a marine bacterium isolated from coastal.</title>
        <authorList>
            <person name="Yu Q."/>
            <person name="Qi Y."/>
            <person name="Pu J."/>
        </authorList>
    </citation>
    <scope>NUCLEOTIDE SEQUENCE [LARGE SCALE GENOMIC DNA]</scope>
    <source>
        <strain evidence="2 3">YQF-2</strain>
    </source>
</reference>
<dbReference type="EMBL" id="JABSOD010000012">
    <property type="protein sequence ID" value="NRQ43440.1"/>
    <property type="molecule type" value="Genomic_DNA"/>
</dbReference>
<protein>
    <submittedName>
        <fullName evidence="2">Uncharacterized protein</fullName>
    </submittedName>
</protein>
<evidence type="ECO:0000313" key="3">
    <source>
        <dbReference type="Proteomes" id="UP000523161"/>
    </source>
</evidence>
<gene>
    <name evidence="2" type="ORF">HRH59_12870</name>
</gene>
<organism evidence="2 3">
    <name type="scientific">Rheinheimera lutimaris</name>
    <dbReference type="NCBI Taxonomy" id="2740584"/>
    <lineage>
        <taxon>Bacteria</taxon>
        <taxon>Pseudomonadati</taxon>
        <taxon>Pseudomonadota</taxon>
        <taxon>Gammaproteobacteria</taxon>
        <taxon>Chromatiales</taxon>
        <taxon>Chromatiaceae</taxon>
        <taxon>Rheinheimera</taxon>
    </lineage>
</organism>
<keyword evidence="3" id="KW-1185">Reference proteome</keyword>
<evidence type="ECO:0000313" key="2">
    <source>
        <dbReference type="EMBL" id="NRQ43440.1"/>
    </source>
</evidence>
<proteinExistence type="predicted"/>
<sequence length="344" mass="40247">MAKSKKFADFINDNGEYERVSIWKVRKKEQQAPGQWNVAKYYSTHRLEENKLRMTPSHTYNKRLNRNTHFFKYLAGQIENDNKGGDGGESMTHMAYKDAISRLKRTKLVFSHRKLSFDIEITKAELEKTILLNGRKFRLDVYIEFTSEHEYCLKWNGRMGIEVCRSNSLHLEKIEGLETLGIPVVQIRTHSKFEFNEEEHEDDEDQYNQHVDYLVKRFTQELRGMIYVDPQSVEYLQQCLARKDQEITSLNEKFNGLRDKANEIVKDKLAVIQQQVQQIADLNAKIATQNSQLKQLSQSNTKLKQATDEQHDLLLSALDAGFFSVRKLKAKIRKYLSLGLPNKH</sequence>